<dbReference type="AlphaFoldDB" id="A0A517XUQ9"/>
<dbReference type="RefSeq" id="WP_145240054.1">
    <property type="nucleotide sequence ID" value="NZ_CP036273.1"/>
</dbReference>
<proteinExistence type="predicted"/>
<dbReference type="GO" id="GO:0043770">
    <property type="term" value="F:demethylmenaquinone methyltransferase activity"/>
    <property type="evidence" value="ECO:0007669"/>
    <property type="project" value="UniProtKB-EC"/>
</dbReference>
<keyword evidence="3" id="KW-1185">Reference proteome</keyword>
<reference evidence="2 3" key="1">
    <citation type="submission" date="2019-02" db="EMBL/GenBank/DDBJ databases">
        <title>Deep-cultivation of Planctomycetes and their phenomic and genomic characterization uncovers novel biology.</title>
        <authorList>
            <person name="Wiegand S."/>
            <person name="Jogler M."/>
            <person name="Boedeker C."/>
            <person name="Pinto D."/>
            <person name="Vollmers J."/>
            <person name="Rivas-Marin E."/>
            <person name="Kohn T."/>
            <person name="Peeters S.H."/>
            <person name="Heuer A."/>
            <person name="Rast P."/>
            <person name="Oberbeckmann S."/>
            <person name="Bunk B."/>
            <person name="Jeske O."/>
            <person name="Meyerdierks A."/>
            <person name="Storesund J.E."/>
            <person name="Kallscheuer N."/>
            <person name="Luecker S."/>
            <person name="Lage O.M."/>
            <person name="Pohl T."/>
            <person name="Merkel B.J."/>
            <person name="Hornburger P."/>
            <person name="Mueller R.-W."/>
            <person name="Bruemmer F."/>
            <person name="Labrenz M."/>
            <person name="Spormann A.M."/>
            <person name="Op den Camp H."/>
            <person name="Overmann J."/>
            <person name="Amann R."/>
            <person name="Jetten M.S.M."/>
            <person name="Mascher T."/>
            <person name="Medema M.H."/>
            <person name="Devos D.P."/>
            <person name="Kaster A.-K."/>
            <person name="Ovreas L."/>
            <person name="Rohde M."/>
            <person name="Galperin M.Y."/>
            <person name="Jogler C."/>
        </authorList>
    </citation>
    <scope>NUCLEOTIDE SEQUENCE [LARGE SCALE GENOMIC DNA]</scope>
    <source>
        <strain evidence="2 3">ETA_A1</strain>
    </source>
</reference>
<sequence>MSEKTALPEYADTLAAFHRAFRRELCRAVRAVPLTSGAAVLDVPCGDGFYSALLARRLRPFGKVTAADRSDSYLSAARTAVAAVGDSAAVEFVKADAYHLPFDDAAFDVTWCAQSFISLEDPVRALMEMRRVTRPGGSVAVLEDDDLHRVVLNWPVELEMELRRAAVAASAAKYGSRAALSPARRMRQFLSDAGLTPRGKKTIAADRLAPFGPAVRRFLRLHLRDTRAYLTDFLKPAALAALDRAIDPDHPESLLKRPDATVTCLTTLFIAGR</sequence>
<keyword evidence="2" id="KW-0808">Transferase</keyword>
<dbReference type="EMBL" id="CP036273">
    <property type="protein sequence ID" value="QDU21242.1"/>
    <property type="molecule type" value="Genomic_DNA"/>
</dbReference>
<dbReference type="GO" id="GO:0008757">
    <property type="term" value="F:S-adenosylmethionine-dependent methyltransferase activity"/>
    <property type="evidence" value="ECO:0007669"/>
    <property type="project" value="InterPro"/>
</dbReference>
<organism evidence="2 3">
    <name type="scientific">Urbifossiella limnaea</name>
    <dbReference type="NCBI Taxonomy" id="2528023"/>
    <lineage>
        <taxon>Bacteria</taxon>
        <taxon>Pseudomonadati</taxon>
        <taxon>Planctomycetota</taxon>
        <taxon>Planctomycetia</taxon>
        <taxon>Gemmatales</taxon>
        <taxon>Gemmataceae</taxon>
        <taxon>Urbifossiella</taxon>
    </lineage>
</organism>
<dbReference type="Pfam" id="PF08241">
    <property type="entry name" value="Methyltransf_11"/>
    <property type="match status" value="1"/>
</dbReference>
<dbReference type="KEGG" id="uli:ETAA1_32070"/>
<evidence type="ECO:0000259" key="1">
    <source>
        <dbReference type="Pfam" id="PF08241"/>
    </source>
</evidence>
<keyword evidence="2" id="KW-0489">Methyltransferase</keyword>
<gene>
    <name evidence="2" type="primary">ubiE_2</name>
    <name evidence="2" type="ORF">ETAA1_32070</name>
</gene>
<dbReference type="SUPFAM" id="SSF53335">
    <property type="entry name" value="S-adenosyl-L-methionine-dependent methyltransferases"/>
    <property type="match status" value="1"/>
</dbReference>
<name>A0A517XUQ9_9BACT</name>
<dbReference type="GO" id="GO:0032259">
    <property type="term" value="P:methylation"/>
    <property type="evidence" value="ECO:0007669"/>
    <property type="project" value="UniProtKB-KW"/>
</dbReference>
<dbReference type="Gene3D" id="3.40.50.150">
    <property type="entry name" value="Vaccinia Virus protein VP39"/>
    <property type="match status" value="1"/>
</dbReference>
<evidence type="ECO:0000313" key="3">
    <source>
        <dbReference type="Proteomes" id="UP000319576"/>
    </source>
</evidence>
<dbReference type="InterPro" id="IPR013216">
    <property type="entry name" value="Methyltransf_11"/>
</dbReference>
<dbReference type="OrthoDB" id="9795634at2"/>
<feature type="domain" description="Methyltransferase type 11" evidence="1">
    <location>
        <begin position="41"/>
        <end position="140"/>
    </location>
</feature>
<dbReference type="Proteomes" id="UP000319576">
    <property type="component" value="Chromosome"/>
</dbReference>
<dbReference type="InterPro" id="IPR029063">
    <property type="entry name" value="SAM-dependent_MTases_sf"/>
</dbReference>
<dbReference type="PANTHER" id="PTHR43591">
    <property type="entry name" value="METHYLTRANSFERASE"/>
    <property type="match status" value="1"/>
</dbReference>
<accession>A0A517XUQ9</accession>
<dbReference type="CDD" id="cd02440">
    <property type="entry name" value="AdoMet_MTases"/>
    <property type="match status" value="1"/>
</dbReference>
<evidence type="ECO:0000313" key="2">
    <source>
        <dbReference type="EMBL" id="QDU21242.1"/>
    </source>
</evidence>
<dbReference type="EC" id="2.1.1.163" evidence="2"/>
<protein>
    <submittedName>
        <fullName evidence="2">Demethylmenaquinone methyltransferase</fullName>
        <ecNumber evidence="2">2.1.1.163</ecNumber>
    </submittedName>
</protein>